<dbReference type="PANTHER" id="PTHR43384">
    <property type="entry name" value="SEPTUM SITE-DETERMINING PROTEIN MIND HOMOLOG, CHLOROPLASTIC-RELATED"/>
    <property type="match status" value="1"/>
</dbReference>
<proteinExistence type="predicted"/>
<dbReference type="PIRSF" id="PIRSF003092">
    <property type="entry name" value="MinD"/>
    <property type="match status" value="1"/>
</dbReference>
<protein>
    <submittedName>
        <fullName evidence="3">Flagellar biosynthesis protein FlhG</fullName>
    </submittedName>
</protein>
<dbReference type="InterPro" id="IPR033875">
    <property type="entry name" value="FlhG"/>
</dbReference>
<accession>A0A2V3W4J0</accession>
<evidence type="ECO:0000313" key="3">
    <source>
        <dbReference type="EMBL" id="PXW88626.1"/>
    </source>
</evidence>
<dbReference type="InterPro" id="IPR027417">
    <property type="entry name" value="P-loop_NTPase"/>
</dbReference>
<dbReference type="Pfam" id="PF10609">
    <property type="entry name" value="ParA"/>
    <property type="match status" value="1"/>
</dbReference>
<keyword evidence="1" id="KW-0547">Nucleotide-binding</keyword>
<evidence type="ECO:0000256" key="2">
    <source>
        <dbReference type="ARBA" id="ARBA00022840"/>
    </source>
</evidence>
<dbReference type="InterPro" id="IPR025501">
    <property type="entry name" value="MinD_FleN"/>
</dbReference>
<dbReference type="AlphaFoldDB" id="A0A2V3W4J0"/>
<dbReference type="GO" id="GO:0009898">
    <property type="term" value="C:cytoplasmic side of plasma membrane"/>
    <property type="evidence" value="ECO:0007669"/>
    <property type="project" value="TreeGrafter"/>
</dbReference>
<comment type="caution">
    <text evidence="3">The sequence shown here is derived from an EMBL/GenBank/DDBJ whole genome shotgun (WGS) entry which is preliminary data.</text>
</comment>
<dbReference type="GO" id="GO:0005524">
    <property type="term" value="F:ATP binding"/>
    <property type="evidence" value="ECO:0007669"/>
    <property type="project" value="UniProtKB-KW"/>
</dbReference>
<reference evidence="3 4" key="1">
    <citation type="submission" date="2018-05" db="EMBL/GenBank/DDBJ databases">
        <title>Genomic Encyclopedia of Type Strains, Phase IV (KMG-IV): sequencing the most valuable type-strain genomes for metagenomic binning, comparative biology and taxonomic classification.</title>
        <authorList>
            <person name="Goeker M."/>
        </authorList>
    </citation>
    <scope>NUCLEOTIDE SEQUENCE [LARGE SCALE GENOMIC DNA]</scope>
    <source>
        <strain evidence="3 4">DSM 28556</strain>
    </source>
</reference>
<dbReference type="GO" id="GO:0051782">
    <property type="term" value="P:negative regulation of cell division"/>
    <property type="evidence" value="ECO:0007669"/>
    <property type="project" value="TreeGrafter"/>
</dbReference>
<keyword evidence="4" id="KW-1185">Reference proteome</keyword>
<evidence type="ECO:0000313" key="4">
    <source>
        <dbReference type="Proteomes" id="UP000247978"/>
    </source>
</evidence>
<keyword evidence="2" id="KW-0067">ATP-binding</keyword>
<organism evidence="3 4">
    <name type="scientific">Pseudogracilibacillus auburnensis</name>
    <dbReference type="NCBI Taxonomy" id="1494959"/>
    <lineage>
        <taxon>Bacteria</taxon>
        <taxon>Bacillati</taxon>
        <taxon>Bacillota</taxon>
        <taxon>Bacilli</taxon>
        <taxon>Bacillales</taxon>
        <taxon>Bacillaceae</taxon>
        <taxon>Pseudogracilibacillus</taxon>
    </lineage>
</organism>
<gene>
    <name evidence="3" type="ORF">DFR56_103131</name>
</gene>
<dbReference type="InterPro" id="IPR050625">
    <property type="entry name" value="ParA/MinD_ATPase"/>
</dbReference>
<dbReference type="RefSeq" id="WP_110394464.1">
    <property type="nucleotide sequence ID" value="NZ_JADIJL010000015.1"/>
</dbReference>
<dbReference type="SUPFAM" id="SSF52540">
    <property type="entry name" value="P-loop containing nucleoside triphosphate hydrolases"/>
    <property type="match status" value="1"/>
</dbReference>
<dbReference type="EMBL" id="QJJQ01000003">
    <property type="protein sequence ID" value="PXW88626.1"/>
    <property type="molecule type" value="Genomic_DNA"/>
</dbReference>
<dbReference type="PANTHER" id="PTHR43384:SF4">
    <property type="entry name" value="CELLULOSE BIOSYNTHESIS PROTEIN BCSQ-RELATED"/>
    <property type="match status" value="1"/>
</dbReference>
<dbReference type="InterPro" id="IPR033756">
    <property type="entry name" value="YlxH/NBP35"/>
</dbReference>
<keyword evidence="3" id="KW-0969">Cilium</keyword>
<dbReference type="GO" id="GO:0016887">
    <property type="term" value="F:ATP hydrolysis activity"/>
    <property type="evidence" value="ECO:0007669"/>
    <property type="project" value="TreeGrafter"/>
</dbReference>
<dbReference type="CDD" id="cd02038">
    <property type="entry name" value="FlhG-like"/>
    <property type="match status" value="1"/>
</dbReference>
<keyword evidence="3" id="KW-0282">Flagellum</keyword>
<keyword evidence="3" id="KW-0966">Cell projection</keyword>
<dbReference type="Gene3D" id="3.40.50.300">
    <property type="entry name" value="P-loop containing nucleotide triphosphate hydrolases"/>
    <property type="match status" value="1"/>
</dbReference>
<dbReference type="Proteomes" id="UP000247978">
    <property type="component" value="Unassembled WGS sequence"/>
</dbReference>
<sequence>MYDQAERLRNRLKGQDKQAKTIAIVSGKGGVGKSNTALNFSIELQNRGKKVLLFDLDVGMGNIDILLGNESKHSIVNLFNEFLPIHDIIELGPKGLSYIAGGSSLNELIQLDEDKLNYFYEQYDRLVNDYDYILFDLGAGASISSMSFVLSSDECVVITTPEPTSITDAYSMIKHIILKRKDMPISVIMNRCNSRKEGVRTLEKFNQVVSHFLHSNIIKMGMLPNDQIVSTAVIRQTPYILLNKNAPVSKALNEIVTNFLQQTNELNELQRVSFVQKLKHFLSKE</sequence>
<dbReference type="OrthoDB" id="9773088at2"/>
<dbReference type="GO" id="GO:0005829">
    <property type="term" value="C:cytosol"/>
    <property type="evidence" value="ECO:0007669"/>
    <property type="project" value="TreeGrafter"/>
</dbReference>
<evidence type="ECO:0000256" key="1">
    <source>
        <dbReference type="ARBA" id="ARBA00022741"/>
    </source>
</evidence>
<name>A0A2V3W4J0_9BACI</name>